<dbReference type="OrthoDB" id="9808543at2"/>
<dbReference type="AlphaFoldDB" id="A0A4Q9KNU8"/>
<gene>
    <name evidence="2" type="ORF">ET996_00370</name>
</gene>
<proteinExistence type="predicted"/>
<organism evidence="2 3">
    <name type="scientific">Propioniciclava tarda</name>
    <dbReference type="NCBI Taxonomy" id="433330"/>
    <lineage>
        <taxon>Bacteria</taxon>
        <taxon>Bacillati</taxon>
        <taxon>Actinomycetota</taxon>
        <taxon>Actinomycetes</taxon>
        <taxon>Propionibacteriales</taxon>
        <taxon>Propionibacteriaceae</taxon>
        <taxon>Propioniciclava</taxon>
    </lineage>
</organism>
<keyword evidence="3" id="KW-1185">Reference proteome</keyword>
<dbReference type="EMBL" id="SDMR01000001">
    <property type="protein sequence ID" value="TBT96164.1"/>
    <property type="molecule type" value="Genomic_DNA"/>
</dbReference>
<feature type="region of interest" description="Disordered" evidence="1">
    <location>
        <begin position="1"/>
        <end position="20"/>
    </location>
</feature>
<sequence>MDPQPGRRPHVPGDPAAGTGLRAQLRQPHAVGGQARRAHVCDKGCPDAAAHEKLLTDAAVDWLGATILGKPMTLPLKPLDALPTSAYGVPVRTLALSNAGPGRVQLLAGTPVEASALAPSTTAKTEVCQVAEPMAPTEGKKVCDINDIGDFAAYSIPLRRITFARFSR</sequence>
<reference evidence="2 3" key="1">
    <citation type="submission" date="2019-01" db="EMBL/GenBank/DDBJ databases">
        <title>Lactibacter flavus gen. nov., sp. nov., a novel bacterium of the family Propionibacteriaceae isolated from raw milk and dairy products.</title>
        <authorList>
            <person name="Huptas C."/>
            <person name="Wenning M."/>
            <person name="Breitenwieser F."/>
            <person name="Doll E."/>
            <person name="Von Neubeck M."/>
            <person name="Busse H.-J."/>
            <person name="Scherer S."/>
        </authorList>
    </citation>
    <scope>NUCLEOTIDE SEQUENCE [LARGE SCALE GENOMIC DNA]</scope>
    <source>
        <strain evidence="2 3">DSM 22130</strain>
    </source>
</reference>
<dbReference type="RefSeq" id="WP_131170577.1">
    <property type="nucleotide sequence ID" value="NZ_FXTL01000001.1"/>
</dbReference>
<evidence type="ECO:0000313" key="3">
    <source>
        <dbReference type="Proteomes" id="UP000291933"/>
    </source>
</evidence>
<accession>A0A4Q9KNU8</accession>
<comment type="caution">
    <text evidence="2">The sequence shown here is derived from an EMBL/GenBank/DDBJ whole genome shotgun (WGS) entry which is preliminary data.</text>
</comment>
<protein>
    <submittedName>
        <fullName evidence="2">Uncharacterized protein</fullName>
    </submittedName>
</protein>
<dbReference type="Proteomes" id="UP000291933">
    <property type="component" value="Unassembled WGS sequence"/>
</dbReference>
<evidence type="ECO:0000256" key="1">
    <source>
        <dbReference type="SAM" id="MobiDB-lite"/>
    </source>
</evidence>
<name>A0A4Q9KNU8_PROTD</name>
<evidence type="ECO:0000313" key="2">
    <source>
        <dbReference type="EMBL" id="TBT96164.1"/>
    </source>
</evidence>